<feature type="binding site" evidence="12">
    <location>
        <position position="499"/>
    </location>
    <ligand>
        <name>ATP</name>
        <dbReference type="ChEBI" id="CHEBI:30616"/>
    </ligand>
</feature>
<keyword evidence="8 12" id="KW-0653">Protein transport</keyword>
<feature type="domain" description="Helicase ATP-binding" evidence="14">
    <location>
        <begin position="95"/>
        <end position="253"/>
    </location>
</feature>
<dbReference type="InterPro" id="IPR014001">
    <property type="entry name" value="Helicase_ATP-bd"/>
</dbReference>
<evidence type="ECO:0000259" key="16">
    <source>
        <dbReference type="PROSITE" id="PS51196"/>
    </source>
</evidence>
<dbReference type="InterPro" id="IPR014018">
    <property type="entry name" value="SecA_motor_DEAD"/>
</dbReference>
<dbReference type="Pfam" id="PF21090">
    <property type="entry name" value="P-loop_SecA"/>
    <property type="match status" value="2"/>
</dbReference>
<dbReference type="InterPro" id="IPR011115">
    <property type="entry name" value="SecA_DEAD"/>
</dbReference>
<dbReference type="Gene3D" id="3.90.1440.10">
    <property type="entry name" value="SecA, preprotein cross-linking domain"/>
    <property type="match status" value="1"/>
</dbReference>
<dbReference type="Proteomes" id="UP000550714">
    <property type="component" value="Unassembled WGS sequence"/>
</dbReference>
<dbReference type="HAMAP" id="MF_01382">
    <property type="entry name" value="SecA"/>
    <property type="match status" value="1"/>
</dbReference>
<dbReference type="GO" id="GO:0008564">
    <property type="term" value="F:protein-exporting ATPase activity"/>
    <property type="evidence" value="ECO:0007669"/>
    <property type="project" value="UniProtKB-EC"/>
</dbReference>
<evidence type="ECO:0000256" key="6">
    <source>
        <dbReference type="ARBA" id="ARBA00022741"/>
    </source>
</evidence>
<evidence type="ECO:0000256" key="3">
    <source>
        <dbReference type="ARBA" id="ARBA00022448"/>
    </source>
</evidence>
<proteinExistence type="inferred from homology"/>
<evidence type="ECO:0000256" key="5">
    <source>
        <dbReference type="ARBA" id="ARBA00022490"/>
    </source>
</evidence>
<dbReference type="GO" id="GO:0006605">
    <property type="term" value="P:protein targeting"/>
    <property type="evidence" value="ECO:0007669"/>
    <property type="project" value="UniProtKB-UniRule"/>
</dbReference>
<reference evidence="17 18" key="1">
    <citation type="submission" date="2020-08" db="EMBL/GenBank/DDBJ databases">
        <title>Genomic Encyclopedia of Type Strains, Phase III (KMG-III): the genomes of soil and plant-associated and newly described type strains.</title>
        <authorList>
            <person name="Whitman W."/>
        </authorList>
    </citation>
    <scope>NUCLEOTIDE SEQUENCE [LARGE SCALE GENOMIC DNA]</scope>
    <source>
        <strain evidence="17 18">CECT 8577</strain>
    </source>
</reference>
<dbReference type="InterPro" id="IPR044722">
    <property type="entry name" value="SecA_SF2_C"/>
</dbReference>
<evidence type="ECO:0000256" key="4">
    <source>
        <dbReference type="ARBA" id="ARBA00022475"/>
    </source>
</evidence>
<dbReference type="Pfam" id="PF07517">
    <property type="entry name" value="SecA_DEAD"/>
    <property type="match status" value="1"/>
</dbReference>
<organism evidence="17 18">
    <name type="scientific">Prauserella isguenensis</name>
    <dbReference type="NCBI Taxonomy" id="1470180"/>
    <lineage>
        <taxon>Bacteria</taxon>
        <taxon>Bacillati</taxon>
        <taxon>Actinomycetota</taxon>
        <taxon>Actinomycetes</taxon>
        <taxon>Pseudonocardiales</taxon>
        <taxon>Pseudonocardiaceae</taxon>
        <taxon>Prauserella</taxon>
    </lineage>
</organism>
<feature type="domain" description="SecA family profile" evidence="16">
    <location>
        <begin position="8"/>
        <end position="582"/>
    </location>
</feature>
<evidence type="ECO:0000256" key="12">
    <source>
        <dbReference type="HAMAP-Rule" id="MF_01382"/>
    </source>
</evidence>
<dbReference type="PROSITE" id="PS51194">
    <property type="entry name" value="HELICASE_CTER"/>
    <property type="match status" value="1"/>
</dbReference>
<keyword evidence="5 12" id="KW-0963">Cytoplasm</keyword>
<dbReference type="CDD" id="cd17928">
    <property type="entry name" value="DEXDc_SecA"/>
    <property type="match status" value="1"/>
</dbReference>
<dbReference type="InterPro" id="IPR027417">
    <property type="entry name" value="P-loop_NTPase"/>
</dbReference>
<dbReference type="PROSITE" id="PS51192">
    <property type="entry name" value="HELICASE_ATP_BIND_1"/>
    <property type="match status" value="1"/>
</dbReference>
<dbReference type="PROSITE" id="PS01312">
    <property type="entry name" value="SECA"/>
    <property type="match status" value="1"/>
</dbReference>
<evidence type="ECO:0000256" key="8">
    <source>
        <dbReference type="ARBA" id="ARBA00022927"/>
    </source>
</evidence>
<dbReference type="RefSeq" id="WP_183657510.1">
    <property type="nucleotide sequence ID" value="NZ_JACHWU010000005.1"/>
</dbReference>
<keyword evidence="3 12" id="KW-0813">Transport</keyword>
<dbReference type="InterPro" id="IPR011130">
    <property type="entry name" value="SecA_preprotein_X-link_dom"/>
</dbReference>
<dbReference type="PRINTS" id="PR00906">
    <property type="entry name" value="SECA"/>
</dbReference>
<feature type="domain" description="Helicase C-terminal" evidence="15">
    <location>
        <begin position="421"/>
        <end position="586"/>
    </location>
</feature>
<evidence type="ECO:0000256" key="1">
    <source>
        <dbReference type="ARBA" id="ARBA00004170"/>
    </source>
</evidence>
<keyword evidence="18" id="KW-1185">Reference proteome</keyword>
<feature type="compositionally biased region" description="Gly residues" evidence="13">
    <location>
        <begin position="670"/>
        <end position="681"/>
    </location>
</feature>
<comment type="subcellular location">
    <subcellularLocation>
        <location evidence="12">Cell membrane</location>
        <topology evidence="12">Peripheral membrane protein</topology>
        <orientation evidence="12">Cytoplasmic side</orientation>
    </subcellularLocation>
    <subcellularLocation>
        <location evidence="12">Cytoplasm</location>
    </subcellularLocation>
    <subcellularLocation>
        <location evidence="1">Membrane</location>
        <topology evidence="1">Peripheral membrane protein</topology>
    </subcellularLocation>
    <text evidence="12">Distribution is 50-50.</text>
</comment>
<comment type="catalytic activity">
    <reaction evidence="12">
        <text>ATP + H2O + cellular proteinSide 1 = ADP + phosphate + cellular proteinSide 2.</text>
        <dbReference type="EC" id="7.4.2.8"/>
    </reaction>
</comment>
<feature type="binding site" evidence="12">
    <location>
        <position position="93"/>
    </location>
    <ligand>
        <name>ATP</name>
        <dbReference type="ChEBI" id="CHEBI:30616"/>
    </ligand>
</feature>
<dbReference type="FunFam" id="3.40.50.300:FF:000429">
    <property type="entry name" value="Preprotein translocase subunit SecA"/>
    <property type="match status" value="1"/>
</dbReference>
<dbReference type="InterPro" id="IPR001650">
    <property type="entry name" value="Helicase_C-like"/>
</dbReference>
<protein>
    <recommendedName>
        <fullName evidence="12">Protein translocase subunit SecA</fullName>
        <ecNumber evidence="12">7.4.2.8</ecNumber>
    </recommendedName>
</protein>
<dbReference type="CDD" id="cd18803">
    <property type="entry name" value="SF2_C_secA"/>
    <property type="match status" value="1"/>
</dbReference>
<dbReference type="InterPro" id="IPR036670">
    <property type="entry name" value="SecA_X-link_sf"/>
</dbReference>
<feature type="binding site" evidence="12">
    <location>
        <begin position="111"/>
        <end position="115"/>
    </location>
    <ligand>
        <name>ATP</name>
        <dbReference type="ChEBI" id="CHEBI:30616"/>
    </ligand>
</feature>
<dbReference type="NCBIfam" id="TIGR04221">
    <property type="entry name" value="SecA2_Mycobac"/>
    <property type="match status" value="1"/>
</dbReference>
<dbReference type="GO" id="GO:0043952">
    <property type="term" value="P:protein transport by the Sec complex"/>
    <property type="evidence" value="ECO:0007669"/>
    <property type="project" value="TreeGrafter"/>
</dbReference>
<comment type="function">
    <text evidence="12">Part of the Sec protein translocase complex. Interacts with the SecYEG preprotein conducting channel. Has a central role in coupling the hydrolysis of ATP to the transfer of proteins into and across the cell membrane, serving as an ATP-driven molecular motor driving the stepwise translocation of polypeptide chains across the membrane.</text>
</comment>
<dbReference type="SUPFAM" id="SSF81886">
    <property type="entry name" value="Helical scaffold and wing domains of SecA"/>
    <property type="match status" value="2"/>
</dbReference>
<dbReference type="GO" id="GO:0005886">
    <property type="term" value="C:plasma membrane"/>
    <property type="evidence" value="ECO:0007669"/>
    <property type="project" value="UniProtKB-SubCell"/>
</dbReference>
<keyword evidence="7 12" id="KW-0067">ATP-binding</keyword>
<dbReference type="PANTHER" id="PTHR30612:SF0">
    <property type="entry name" value="CHLOROPLAST PROTEIN-TRANSPORTING ATPASE"/>
    <property type="match status" value="1"/>
</dbReference>
<dbReference type="GO" id="GO:0005829">
    <property type="term" value="C:cytosol"/>
    <property type="evidence" value="ECO:0007669"/>
    <property type="project" value="TreeGrafter"/>
</dbReference>
<comment type="caution">
    <text evidence="17">The sequence shown here is derived from an EMBL/GenBank/DDBJ whole genome shotgun (WGS) entry which is preliminary data.</text>
</comment>
<dbReference type="InterPro" id="IPR020937">
    <property type="entry name" value="SecA_CS"/>
</dbReference>
<sequence length="885" mass="95110">MALMSRVSKRLRRIIQRPASVELTRYEALLPRIEKREPELEMLDDSELTAAATELGDELSSTGTFSDRQLVEVCALGREAARRGLGERAFDVQLLGTMGLLTGHVVQMQTGEGKTLAGALAAAGYALQGKRVHVISVNDYLARRDAEWMRPVYDLLGVSVGWVEPSLETADRRGAYSAEICYGAVSEIGFDVLRDRLVTDAGDLVQADPEVAIVDEADSVLVDEARVPLVMAGSVDAGVADLEVADIVRRLRVGLHYETDPDGRNAWLTTAGASVVEKSLGGIDLYAEDGADRLASVNVALHAHALLTRDVDYLVRDGKVQLINASRGRVAELQRWPDGLQAAVEAKEQLPPSDRGEILDSITVQALIARYPQVAGMTGTAVAVAEQLREFYELEVAVIPPNTPNVREDAGDRIYAAPNNKLRAIVSEIEEVHATGRPILVGTQDVAESEELAEKLEKAGLPCVVLNARNDAEEAAIIAEAGTYERITVSTQMAGRGTDIRLGGADGSDRERVAETGGLHVIGTARYPSSRLDDQLRGRAGRQGDPGSSVFFASLNDELVLGHAPDVPDGIDADPETGEVTDHAAHRQINHAQRVAEGVDLEIHRNTWRYTRLIEHQRSELLKWRDEVLRTDTAKKTLSELAAGTGDAGDGSGERTGKNGKKAKKAADGTGSGDSGSGDTGPGDTAPGDARSGEAASEDSGAGDTGAAETAARETDSADEIDGAHETGGADDTGGDEPGRTTSGAQRLSGARLTELAEKLGEDELTTVCRRIMLFHMDQRWADHLAFLNNVRETIHLRAMAREQPLDEFHRAAIPEFHKIRGEVESRSAETLASAEVTSDGIDLAAAGVRRPTSTWTYLVQDNPFDSDAEQALKKVRGMLRKKRS</sequence>
<evidence type="ECO:0000256" key="9">
    <source>
        <dbReference type="ARBA" id="ARBA00022967"/>
    </source>
</evidence>
<evidence type="ECO:0000313" key="17">
    <source>
        <dbReference type="EMBL" id="MBB3052723.1"/>
    </source>
</evidence>
<accession>A0A839S622</accession>
<feature type="compositionally biased region" description="Low complexity" evidence="13">
    <location>
        <begin position="698"/>
        <end position="710"/>
    </location>
</feature>
<gene>
    <name evidence="12" type="primary">secA</name>
    <name evidence="17" type="ORF">FHS23_003764</name>
</gene>
<evidence type="ECO:0000313" key="18">
    <source>
        <dbReference type="Proteomes" id="UP000550714"/>
    </source>
</evidence>
<dbReference type="InterPro" id="IPR000185">
    <property type="entry name" value="SecA"/>
</dbReference>
<evidence type="ECO:0000256" key="7">
    <source>
        <dbReference type="ARBA" id="ARBA00022840"/>
    </source>
</evidence>
<dbReference type="PROSITE" id="PS51196">
    <property type="entry name" value="SECA_MOTOR_DEAD"/>
    <property type="match status" value="1"/>
</dbReference>
<dbReference type="PANTHER" id="PTHR30612">
    <property type="entry name" value="SECA INNER MEMBRANE COMPONENT OF SEC PROTEIN SECRETION SYSTEM"/>
    <property type="match status" value="1"/>
</dbReference>
<keyword evidence="6 12" id="KW-0547">Nucleotide-binding</keyword>
<dbReference type="SMART" id="SM00957">
    <property type="entry name" value="SecA_DEAD"/>
    <property type="match status" value="1"/>
</dbReference>
<keyword evidence="11 12" id="KW-0472">Membrane</keyword>
<keyword evidence="9 12" id="KW-1278">Translocase</keyword>
<dbReference type="InterPro" id="IPR011116">
    <property type="entry name" value="SecA_Wing/Scaffold"/>
</dbReference>
<evidence type="ECO:0000259" key="14">
    <source>
        <dbReference type="PROSITE" id="PS51192"/>
    </source>
</evidence>
<keyword evidence="10 12" id="KW-0811">Translocation</keyword>
<dbReference type="GO" id="GO:0005524">
    <property type="term" value="F:ATP binding"/>
    <property type="evidence" value="ECO:0007669"/>
    <property type="project" value="UniProtKB-UniRule"/>
</dbReference>
<dbReference type="EMBL" id="JACHWU010000005">
    <property type="protein sequence ID" value="MBB3052723.1"/>
    <property type="molecule type" value="Genomic_DNA"/>
</dbReference>
<dbReference type="Pfam" id="PF07516">
    <property type="entry name" value="SecA_SW"/>
    <property type="match status" value="1"/>
</dbReference>
<dbReference type="GO" id="GO:0017038">
    <property type="term" value="P:protein import"/>
    <property type="evidence" value="ECO:0007669"/>
    <property type="project" value="InterPro"/>
</dbReference>
<dbReference type="AlphaFoldDB" id="A0A839S622"/>
<evidence type="ECO:0000256" key="10">
    <source>
        <dbReference type="ARBA" id="ARBA00023010"/>
    </source>
</evidence>
<dbReference type="EC" id="7.4.2.8" evidence="12"/>
<feature type="region of interest" description="Disordered" evidence="13">
    <location>
        <begin position="640"/>
        <end position="750"/>
    </location>
</feature>
<dbReference type="Pfam" id="PF01043">
    <property type="entry name" value="SecA_PP_bind"/>
    <property type="match status" value="1"/>
</dbReference>
<comment type="subunit">
    <text evidence="12">Monomer and homodimer. Part of the essential Sec protein translocation apparatus which comprises SecA, SecYEG and auxiliary proteins SecDF. Other proteins may also be involved.</text>
</comment>
<dbReference type="Gene3D" id="3.40.50.300">
    <property type="entry name" value="P-loop containing nucleotide triphosphate hydrolases"/>
    <property type="match status" value="3"/>
</dbReference>
<dbReference type="GO" id="GO:0065002">
    <property type="term" value="P:intracellular protein transmembrane transport"/>
    <property type="evidence" value="ECO:0007669"/>
    <property type="project" value="UniProtKB-UniRule"/>
</dbReference>
<dbReference type="SMART" id="SM00958">
    <property type="entry name" value="SecA_PP_bind"/>
    <property type="match status" value="1"/>
</dbReference>
<dbReference type="InterPro" id="IPR036266">
    <property type="entry name" value="SecA_Wing/Scaffold_sf"/>
</dbReference>
<name>A0A839S622_9PSEU</name>
<evidence type="ECO:0000256" key="2">
    <source>
        <dbReference type="ARBA" id="ARBA00007650"/>
    </source>
</evidence>
<evidence type="ECO:0000256" key="13">
    <source>
        <dbReference type="SAM" id="MobiDB-lite"/>
    </source>
</evidence>
<dbReference type="SUPFAM" id="SSF52540">
    <property type="entry name" value="P-loop containing nucleoside triphosphate hydrolases"/>
    <property type="match status" value="2"/>
</dbReference>
<dbReference type="InterPro" id="IPR026389">
    <property type="entry name" value="SecA_Actinobact-type"/>
</dbReference>
<evidence type="ECO:0000259" key="15">
    <source>
        <dbReference type="PROSITE" id="PS51194"/>
    </source>
</evidence>
<evidence type="ECO:0000256" key="11">
    <source>
        <dbReference type="ARBA" id="ARBA00023136"/>
    </source>
</evidence>
<comment type="similarity">
    <text evidence="2 12">Belongs to the SecA family.</text>
</comment>
<dbReference type="Gene3D" id="1.10.3060.10">
    <property type="entry name" value="Helical scaffold and wing domains of SecA"/>
    <property type="match status" value="2"/>
</dbReference>
<dbReference type="GO" id="GO:0031522">
    <property type="term" value="C:cell envelope Sec protein transport complex"/>
    <property type="evidence" value="ECO:0007669"/>
    <property type="project" value="TreeGrafter"/>
</dbReference>
<dbReference type="SUPFAM" id="SSF81767">
    <property type="entry name" value="Pre-protein crosslinking domain of SecA"/>
    <property type="match status" value="1"/>
</dbReference>
<keyword evidence="4 12" id="KW-1003">Cell membrane</keyword>